<evidence type="ECO:0000313" key="2">
    <source>
        <dbReference type="EMBL" id="PSN70409.1"/>
    </source>
</evidence>
<feature type="region of interest" description="Disordered" evidence="1">
    <location>
        <begin position="45"/>
        <end position="69"/>
    </location>
</feature>
<reference evidence="2 3" key="1">
    <citation type="journal article" date="2018" name="Front. Microbiol.">
        <title>Genome-Wide Analysis of Corynespora cassiicola Leaf Fall Disease Putative Effectors.</title>
        <authorList>
            <person name="Lopez D."/>
            <person name="Ribeiro S."/>
            <person name="Label P."/>
            <person name="Fumanal B."/>
            <person name="Venisse J.S."/>
            <person name="Kohler A."/>
            <person name="de Oliveira R.R."/>
            <person name="Labutti K."/>
            <person name="Lipzen A."/>
            <person name="Lail K."/>
            <person name="Bauer D."/>
            <person name="Ohm R.A."/>
            <person name="Barry K.W."/>
            <person name="Spatafora J."/>
            <person name="Grigoriev I.V."/>
            <person name="Martin F.M."/>
            <person name="Pujade-Renaud V."/>
        </authorList>
    </citation>
    <scope>NUCLEOTIDE SEQUENCE [LARGE SCALE GENOMIC DNA]</scope>
    <source>
        <strain evidence="2 3">Philippines</strain>
    </source>
</reference>
<protein>
    <submittedName>
        <fullName evidence="2">Uncharacterized protein</fullName>
    </submittedName>
</protein>
<evidence type="ECO:0000256" key="1">
    <source>
        <dbReference type="SAM" id="MobiDB-lite"/>
    </source>
</evidence>
<name>A0A2T2NYH2_CORCC</name>
<proteinExistence type="predicted"/>
<accession>A0A2T2NYH2</accession>
<dbReference type="AlphaFoldDB" id="A0A2T2NYH2"/>
<dbReference type="EMBL" id="KZ678132">
    <property type="protein sequence ID" value="PSN70409.1"/>
    <property type="molecule type" value="Genomic_DNA"/>
</dbReference>
<sequence>MFGLATSPVPQTRVTMLTLVTHGLYLAPSLDGSGREIRIRAQTASHPSSFQGCPHSPVRLAPTATTPSTGMTTYPMIRNAPCPAVLYPTRPMAGPGTGPAFTYSVLLYILTGTATAIADSAINASCPVNSLAGHGLILHLAHRSALETSTSSPWSVNHRIERRDAAVAI</sequence>
<evidence type="ECO:0000313" key="3">
    <source>
        <dbReference type="Proteomes" id="UP000240883"/>
    </source>
</evidence>
<dbReference type="Proteomes" id="UP000240883">
    <property type="component" value="Unassembled WGS sequence"/>
</dbReference>
<keyword evidence="3" id="KW-1185">Reference proteome</keyword>
<organism evidence="2 3">
    <name type="scientific">Corynespora cassiicola Philippines</name>
    <dbReference type="NCBI Taxonomy" id="1448308"/>
    <lineage>
        <taxon>Eukaryota</taxon>
        <taxon>Fungi</taxon>
        <taxon>Dikarya</taxon>
        <taxon>Ascomycota</taxon>
        <taxon>Pezizomycotina</taxon>
        <taxon>Dothideomycetes</taxon>
        <taxon>Pleosporomycetidae</taxon>
        <taxon>Pleosporales</taxon>
        <taxon>Corynesporascaceae</taxon>
        <taxon>Corynespora</taxon>
    </lineage>
</organism>
<gene>
    <name evidence="2" type="ORF">BS50DRAFT_311986</name>
</gene>